<keyword evidence="2" id="KW-1185">Reference proteome</keyword>
<accession>A0ABU5ECB3</accession>
<sequence length="148" mass="16431">MISYGTSTGRITLRSDRGVLWIKLEREPQSADIVNCLRDAFAAGLVPTASPTVVDLLDFSGTIDWPAVRIIRGMLPADRGTEIGREVAPPSQRIAYVTRDPLFDTVLKIIGDLFGFARHRYFRDPERALLWACQSEPAGPVEDEDEEG</sequence>
<dbReference type="Proteomes" id="UP001279642">
    <property type="component" value="Unassembled WGS sequence"/>
</dbReference>
<name>A0ABU5ECB3_9PROT</name>
<comment type="caution">
    <text evidence="1">The sequence shown here is derived from an EMBL/GenBank/DDBJ whole genome shotgun (WGS) entry which is preliminary data.</text>
</comment>
<evidence type="ECO:0000313" key="1">
    <source>
        <dbReference type="EMBL" id="MDY0883522.1"/>
    </source>
</evidence>
<evidence type="ECO:0008006" key="3">
    <source>
        <dbReference type="Google" id="ProtNLM"/>
    </source>
</evidence>
<reference evidence="1 2" key="1">
    <citation type="journal article" date="2016" name="Antonie Van Leeuwenhoek">
        <title>Dongia soli sp. nov., isolated from soil from Dokdo, Korea.</title>
        <authorList>
            <person name="Kim D.U."/>
            <person name="Lee H."/>
            <person name="Kim H."/>
            <person name="Kim S.G."/>
            <person name="Ka J.O."/>
        </authorList>
    </citation>
    <scope>NUCLEOTIDE SEQUENCE [LARGE SCALE GENOMIC DNA]</scope>
    <source>
        <strain evidence="1 2">D78</strain>
    </source>
</reference>
<dbReference type="EMBL" id="JAXCLW010000002">
    <property type="protein sequence ID" value="MDY0883522.1"/>
    <property type="molecule type" value="Genomic_DNA"/>
</dbReference>
<dbReference type="RefSeq" id="WP_320508554.1">
    <property type="nucleotide sequence ID" value="NZ_JAXCLW010000002.1"/>
</dbReference>
<evidence type="ECO:0000313" key="2">
    <source>
        <dbReference type="Proteomes" id="UP001279642"/>
    </source>
</evidence>
<proteinExistence type="predicted"/>
<protein>
    <recommendedName>
        <fullName evidence="3">STAS/SEC14 domain-containing protein</fullName>
    </recommendedName>
</protein>
<gene>
    <name evidence="1" type="ORF">SMD27_11760</name>
</gene>
<organism evidence="1 2">
    <name type="scientific">Dongia soli</name>
    <dbReference type="NCBI Taxonomy" id="600628"/>
    <lineage>
        <taxon>Bacteria</taxon>
        <taxon>Pseudomonadati</taxon>
        <taxon>Pseudomonadota</taxon>
        <taxon>Alphaproteobacteria</taxon>
        <taxon>Rhodospirillales</taxon>
        <taxon>Dongiaceae</taxon>
        <taxon>Dongia</taxon>
    </lineage>
</organism>